<keyword evidence="5" id="KW-1185">Reference proteome</keyword>
<dbReference type="EMBL" id="DS027046">
    <property type="protein sequence ID" value="EAW13579.1"/>
    <property type="molecule type" value="Genomic_DNA"/>
</dbReference>
<dbReference type="KEGG" id="act:ACLA_042970"/>
<protein>
    <submittedName>
        <fullName evidence="4">Uncharacterized protein</fullName>
    </submittedName>
</protein>
<evidence type="ECO:0000256" key="1">
    <source>
        <dbReference type="SAM" id="Coils"/>
    </source>
</evidence>
<accession>A1C8E2</accession>
<feature type="coiled-coil region" evidence="1">
    <location>
        <begin position="295"/>
        <end position="336"/>
    </location>
</feature>
<proteinExistence type="predicted"/>
<feature type="transmembrane region" description="Helical" evidence="3">
    <location>
        <begin position="343"/>
        <end position="360"/>
    </location>
</feature>
<organism evidence="4 5">
    <name type="scientific">Aspergillus clavatus (strain ATCC 1007 / CBS 513.65 / DSM 816 / NCTC 3887 / NRRL 1 / QM 1276 / 107)</name>
    <dbReference type="NCBI Taxonomy" id="344612"/>
    <lineage>
        <taxon>Eukaryota</taxon>
        <taxon>Fungi</taxon>
        <taxon>Dikarya</taxon>
        <taxon>Ascomycota</taxon>
        <taxon>Pezizomycotina</taxon>
        <taxon>Eurotiomycetes</taxon>
        <taxon>Eurotiomycetidae</taxon>
        <taxon>Eurotiales</taxon>
        <taxon>Aspergillaceae</taxon>
        <taxon>Aspergillus</taxon>
        <taxon>Aspergillus subgen. Fumigati</taxon>
    </lineage>
</organism>
<dbReference type="Proteomes" id="UP000006701">
    <property type="component" value="Unassembled WGS sequence"/>
</dbReference>
<keyword evidence="3" id="KW-0472">Membrane</keyword>
<feature type="region of interest" description="Disordered" evidence="2">
    <location>
        <begin position="1"/>
        <end position="30"/>
    </location>
</feature>
<feature type="region of interest" description="Disordered" evidence="2">
    <location>
        <begin position="113"/>
        <end position="161"/>
    </location>
</feature>
<reference evidence="4 5" key="1">
    <citation type="journal article" date="2008" name="PLoS Genet.">
        <title>Genomic islands in the pathogenic filamentous fungus Aspergillus fumigatus.</title>
        <authorList>
            <person name="Fedorova N.D."/>
            <person name="Khaldi N."/>
            <person name="Joardar V.S."/>
            <person name="Maiti R."/>
            <person name="Amedeo P."/>
            <person name="Anderson M.J."/>
            <person name="Crabtree J."/>
            <person name="Silva J.C."/>
            <person name="Badger J.H."/>
            <person name="Albarraq A."/>
            <person name="Angiuoli S."/>
            <person name="Bussey H."/>
            <person name="Bowyer P."/>
            <person name="Cotty P.J."/>
            <person name="Dyer P.S."/>
            <person name="Egan A."/>
            <person name="Galens K."/>
            <person name="Fraser-Liggett C.M."/>
            <person name="Haas B.J."/>
            <person name="Inman J.M."/>
            <person name="Kent R."/>
            <person name="Lemieux S."/>
            <person name="Malavazi I."/>
            <person name="Orvis J."/>
            <person name="Roemer T."/>
            <person name="Ronning C.M."/>
            <person name="Sundaram J.P."/>
            <person name="Sutton G."/>
            <person name="Turner G."/>
            <person name="Venter J.C."/>
            <person name="White O.R."/>
            <person name="Whitty B.R."/>
            <person name="Youngman P."/>
            <person name="Wolfe K.H."/>
            <person name="Goldman G.H."/>
            <person name="Wortman J.R."/>
            <person name="Jiang B."/>
            <person name="Denning D.W."/>
            <person name="Nierman W.C."/>
        </authorList>
    </citation>
    <scope>NUCLEOTIDE SEQUENCE [LARGE SCALE GENOMIC DNA]</scope>
    <source>
        <strain evidence="5">ATCC 1007 / CBS 513.65 / DSM 816 / NCTC 3887 / NRRL 1</strain>
    </source>
</reference>
<dbReference type="AlphaFoldDB" id="A1C8E2"/>
<gene>
    <name evidence="4" type="ORF">ACLA_042970</name>
</gene>
<evidence type="ECO:0000313" key="5">
    <source>
        <dbReference type="Proteomes" id="UP000006701"/>
    </source>
</evidence>
<keyword evidence="1" id="KW-0175">Coiled coil</keyword>
<keyword evidence="3" id="KW-1133">Transmembrane helix</keyword>
<feature type="region of interest" description="Disordered" evidence="2">
    <location>
        <begin position="182"/>
        <end position="206"/>
    </location>
</feature>
<sequence>MESLRAPSQSSSTTPSNGAPNHGSETVMSYGAPYFPRQTVVSNQPFAVAVTSDNIAERQKNKFDHVHQLHTASVAERKERPLHVPTIEYYLDASRLKLQHTHRPSKSRINRIPQKMSSIATSSAAKNSLSARSGTQERDHAGDDGLLHPKPRETIRSHWGSDSTIGLETASRKDGLFDALDPSQKLVLPKQHEPRSAEDLKQMRSRRKQGEGQLRTALLGIGNFATDVTRILDYTYYNLLEKMASLTSTIALFQELSESVSAICNDFERETSSLDQDIRKQMRELNSFQPQVQKIERLEERMSSGKSKAEALGKKLEAIRDEIDRWEKREAEWQTRVARRLRIFWAVVTASLLIFLIVFISQHHFTSNAPGLHGSLPVAATDHCSADPSPGQLGNERPITKLDKPDREEISPEDQLGSVSHASCQTASVADIPSFDDLGAITERTGLDPLKRLDEL</sequence>
<dbReference type="GeneID" id="4707269"/>
<evidence type="ECO:0000313" key="4">
    <source>
        <dbReference type="EMBL" id="EAW13579.1"/>
    </source>
</evidence>
<evidence type="ECO:0000256" key="2">
    <source>
        <dbReference type="SAM" id="MobiDB-lite"/>
    </source>
</evidence>
<dbReference type="VEuPathDB" id="FungiDB:ACLA_042970"/>
<dbReference type="RefSeq" id="XP_001275005.1">
    <property type="nucleotide sequence ID" value="XM_001275004.1"/>
</dbReference>
<keyword evidence="3" id="KW-0812">Transmembrane</keyword>
<feature type="compositionally biased region" description="Basic and acidic residues" evidence="2">
    <location>
        <begin position="398"/>
        <end position="410"/>
    </location>
</feature>
<feature type="compositionally biased region" description="Basic and acidic residues" evidence="2">
    <location>
        <begin position="190"/>
        <end position="202"/>
    </location>
</feature>
<dbReference type="HOGENOM" id="CLU_043821_1_0_1"/>
<name>A1C8E2_ASPCL</name>
<feature type="region of interest" description="Disordered" evidence="2">
    <location>
        <begin position="383"/>
        <end position="422"/>
    </location>
</feature>
<dbReference type="OrthoDB" id="5419542at2759"/>
<feature type="compositionally biased region" description="Polar residues" evidence="2">
    <location>
        <begin position="115"/>
        <end position="134"/>
    </location>
</feature>
<evidence type="ECO:0000256" key="3">
    <source>
        <dbReference type="SAM" id="Phobius"/>
    </source>
</evidence>
<dbReference type="OMA" id="WERADKG"/>
<dbReference type="eggNOG" id="ENOG502S40Z">
    <property type="taxonomic scope" value="Eukaryota"/>
</dbReference>
<feature type="compositionally biased region" description="Polar residues" evidence="2">
    <location>
        <begin position="1"/>
        <end position="27"/>
    </location>
</feature>
<feature type="compositionally biased region" description="Basic and acidic residues" evidence="2">
    <location>
        <begin position="135"/>
        <end position="156"/>
    </location>
</feature>